<feature type="domain" description="BAG" evidence="4">
    <location>
        <begin position="317"/>
        <end position="366"/>
    </location>
</feature>
<dbReference type="InterPro" id="IPR003103">
    <property type="entry name" value="BAG_domain"/>
</dbReference>
<dbReference type="RefSeq" id="XP_014565454.1">
    <property type="nucleotide sequence ID" value="XM_014709968.1"/>
</dbReference>
<dbReference type="InParanoid" id="G7E2F7"/>
<dbReference type="GO" id="GO:0005634">
    <property type="term" value="C:nucleus"/>
    <property type="evidence" value="ECO:0007669"/>
    <property type="project" value="TreeGrafter"/>
</dbReference>
<feature type="compositionally biased region" description="Polar residues" evidence="2">
    <location>
        <begin position="98"/>
        <end position="108"/>
    </location>
</feature>
<evidence type="ECO:0008006" key="7">
    <source>
        <dbReference type="Google" id="ProtNLM"/>
    </source>
</evidence>
<gene>
    <name evidence="5" type="primary">Mo03691</name>
    <name evidence="5" type="ORF">E5Q_03691</name>
</gene>
<dbReference type="Gene3D" id="1.20.58.120">
    <property type="entry name" value="BAG domain"/>
    <property type="match status" value="1"/>
</dbReference>
<dbReference type="PANTHER" id="PTHR12329">
    <property type="entry name" value="BCL2-ASSOCIATED ATHANOGENE"/>
    <property type="match status" value="1"/>
</dbReference>
<evidence type="ECO:0000259" key="3">
    <source>
        <dbReference type="PROSITE" id="PS50053"/>
    </source>
</evidence>
<dbReference type="PROSITE" id="PS51035">
    <property type="entry name" value="BAG"/>
    <property type="match status" value="1"/>
</dbReference>
<dbReference type="GO" id="GO:0005829">
    <property type="term" value="C:cytosol"/>
    <property type="evidence" value="ECO:0007669"/>
    <property type="project" value="TreeGrafter"/>
</dbReference>
<comment type="caution">
    <text evidence="5">The sequence shown here is derived from an EMBL/GenBank/DDBJ whole genome shotgun (WGS) entry which is preliminary data.</text>
</comment>
<feature type="domain" description="Ubiquitin-like" evidence="3">
    <location>
        <begin position="141"/>
        <end position="183"/>
    </location>
</feature>
<dbReference type="Pfam" id="PF02179">
    <property type="entry name" value="BAG"/>
    <property type="match status" value="1"/>
</dbReference>
<dbReference type="InterPro" id="IPR000626">
    <property type="entry name" value="Ubiquitin-like_dom"/>
</dbReference>
<dbReference type="GO" id="GO:0000774">
    <property type="term" value="F:adenyl-nucleotide exchange factor activity"/>
    <property type="evidence" value="ECO:0007669"/>
    <property type="project" value="TreeGrafter"/>
</dbReference>
<evidence type="ECO:0000259" key="4">
    <source>
        <dbReference type="PROSITE" id="PS51035"/>
    </source>
</evidence>
<dbReference type="OrthoDB" id="417450at2759"/>
<dbReference type="Gene3D" id="3.10.20.90">
    <property type="entry name" value="Phosphatidylinositol 3-kinase Catalytic Subunit, Chain A, domain 1"/>
    <property type="match status" value="1"/>
</dbReference>
<keyword evidence="6" id="KW-1185">Reference proteome</keyword>
<dbReference type="EMBL" id="BABT02000110">
    <property type="protein sequence ID" value="GAA97017.1"/>
    <property type="molecule type" value="Genomic_DNA"/>
</dbReference>
<evidence type="ECO:0000313" key="6">
    <source>
        <dbReference type="Proteomes" id="UP000009131"/>
    </source>
</evidence>
<reference evidence="5 6" key="2">
    <citation type="journal article" date="2012" name="Open Biol.">
        <title>Characteristics of nucleosomes and linker DNA regions on the genome of the basidiomycete Mixia osmundae revealed by mono- and dinucleosome mapping.</title>
        <authorList>
            <person name="Nishida H."/>
            <person name="Kondo S."/>
            <person name="Matsumoto T."/>
            <person name="Suzuki Y."/>
            <person name="Yoshikawa H."/>
            <person name="Taylor T.D."/>
            <person name="Sugiyama J."/>
        </authorList>
    </citation>
    <scope>NUCLEOTIDE SEQUENCE [LARGE SCALE GENOMIC DNA]</scope>
    <source>
        <strain evidence="6">CBS 9802 / IAM 14324 / JCM 22182 / KY 12970</strain>
    </source>
</reference>
<evidence type="ECO:0000313" key="5">
    <source>
        <dbReference type="EMBL" id="GAA97017.1"/>
    </source>
</evidence>
<evidence type="ECO:0000256" key="2">
    <source>
        <dbReference type="SAM" id="MobiDB-lite"/>
    </source>
</evidence>
<dbReference type="eggNOG" id="ENOG502SGZ8">
    <property type="taxonomic scope" value="Eukaryota"/>
</dbReference>
<keyword evidence="1" id="KW-0143">Chaperone</keyword>
<feature type="region of interest" description="Disordered" evidence="2">
    <location>
        <begin position="233"/>
        <end position="257"/>
    </location>
</feature>
<dbReference type="InterPro" id="IPR039773">
    <property type="entry name" value="BAG_chaperone_regulator"/>
</dbReference>
<dbReference type="PROSITE" id="PS50053">
    <property type="entry name" value="UBIQUITIN_2"/>
    <property type="match status" value="1"/>
</dbReference>
<protein>
    <recommendedName>
        <fullName evidence="7">BAG domain-containing protein</fullName>
    </recommendedName>
</protein>
<accession>G7E2F7</accession>
<organism evidence="5 6">
    <name type="scientific">Mixia osmundae (strain CBS 9802 / IAM 14324 / JCM 22182 / KY 12970)</name>
    <dbReference type="NCBI Taxonomy" id="764103"/>
    <lineage>
        <taxon>Eukaryota</taxon>
        <taxon>Fungi</taxon>
        <taxon>Dikarya</taxon>
        <taxon>Basidiomycota</taxon>
        <taxon>Pucciniomycotina</taxon>
        <taxon>Mixiomycetes</taxon>
        <taxon>Mixiales</taxon>
        <taxon>Mixiaceae</taxon>
        <taxon>Mixia</taxon>
    </lineage>
</organism>
<dbReference type="AlphaFoldDB" id="G7E2F7"/>
<evidence type="ECO:0000256" key="1">
    <source>
        <dbReference type="ARBA" id="ARBA00023186"/>
    </source>
</evidence>
<dbReference type="GO" id="GO:0050821">
    <property type="term" value="P:protein stabilization"/>
    <property type="evidence" value="ECO:0007669"/>
    <property type="project" value="TreeGrafter"/>
</dbReference>
<dbReference type="InterPro" id="IPR036533">
    <property type="entry name" value="BAG_dom_sf"/>
</dbReference>
<dbReference type="HOGENOM" id="CLU_735847_0_0_1"/>
<feature type="compositionally biased region" description="Basic residues" evidence="2">
    <location>
        <begin position="87"/>
        <end position="97"/>
    </location>
</feature>
<name>G7E2F7_MIXOS</name>
<dbReference type="GO" id="GO:0051087">
    <property type="term" value="F:protein-folding chaperone binding"/>
    <property type="evidence" value="ECO:0007669"/>
    <property type="project" value="InterPro"/>
</dbReference>
<sequence>MSSYLGDLNPSTALASLARNVQDLLPAAQQQWSRSTVGAYLDNLAGLEGDRQSLYYWLGGSVALALPTLLALSGRTSQASKQTLSKSAKKRKAKRKQATTSGNSTDEQTAGKMDVQTPPSVILHWGRERYTIELPPAHAPLSVLRSLIQQKTSVAPEHQKLIISGFVAKDDAATMAQLGLVDGPSSKAQVEEPNFSSLMKGWGAAIGLYNDGKKKKEKRITLIAAAEASGRVSDRPEGVAGQGSVATSGRKSAARDEPTLVQSIKAISDDATQRLETQIVELEGSASGHPVAISADRLASPAHEDSRPGTPSQTVPLHVRLSEALLQILLKLDSVDVPPEWQEARLARKNAVREVQSKLDRVDRAKEMLAKHSSTG</sequence>
<proteinExistence type="predicted"/>
<dbReference type="GO" id="GO:0016020">
    <property type="term" value="C:membrane"/>
    <property type="evidence" value="ECO:0007669"/>
    <property type="project" value="TreeGrafter"/>
</dbReference>
<dbReference type="PANTHER" id="PTHR12329:SF16">
    <property type="entry name" value="BAG FAMILY MOLECULAR CHAPERONE REGULATOR 1"/>
    <property type="match status" value="1"/>
</dbReference>
<dbReference type="Proteomes" id="UP000009131">
    <property type="component" value="Unassembled WGS sequence"/>
</dbReference>
<feature type="region of interest" description="Disordered" evidence="2">
    <location>
        <begin position="80"/>
        <end position="113"/>
    </location>
</feature>
<dbReference type="InterPro" id="IPR029071">
    <property type="entry name" value="Ubiquitin-like_domsf"/>
</dbReference>
<reference evidence="5 6" key="1">
    <citation type="journal article" date="2011" name="J. Gen. Appl. Microbiol.">
        <title>Draft genome sequencing of the enigmatic basidiomycete Mixia osmundae.</title>
        <authorList>
            <person name="Nishida H."/>
            <person name="Nagatsuka Y."/>
            <person name="Sugiyama J."/>
        </authorList>
    </citation>
    <scope>NUCLEOTIDE SEQUENCE [LARGE SCALE GENOMIC DNA]</scope>
    <source>
        <strain evidence="6">CBS 9802 / IAM 14324 / JCM 22182 / KY 12970</strain>
    </source>
</reference>
<dbReference type="SUPFAM" id="SSF54236">
    <property type="entry name" value="Ubiquitin-like"/>
    <property type="match status" value="1"/>
</dbReference>
<dbReference type="SUPFAM" id="SSF63491">
    <property type="entry name" value="BAG domain"/>
    <property type="match status" value="1"/>
</dbReference>